<dbReference type="InterPro" id="IPR025202">
    <property type="entry name" value="PLD-like_dom"/>
</dbReference>
<dbReference type="AlphaFoldDB" id="A0A853GPP3"/>
<evidence type="ECO:0000256" key="4">
    <source>
        <dbReference type="ARBA" id="ARBA00023098"/>
    </source>
</evidence>
<organism evidence="7 8">
    <name type="scientific">Pollutimonas harenae</name>
    <dbReference type="NCBI Taxonomy" id="657015"/>
    <lineage>
        <taxon>Bacteria</taxon>
        <taxon>Pseudomonadati</taxon>
        <taxon>Pseudomonadota</taxon>
        <taxon>Betaproteobacteria</taxon>
        <taxon>Burkholderiales</taxon>
        <taxon>Alcaligenaceae</taxon>
        <taxon>Pollutimonas</taxon>
    </lineage>
</organism>
<dbReference type="GO" id="GO:0004630">
    <property type="term" value="F:phospholipase D activity"/>
    <property type="evidence" value="ECO:0007669"/>
    <property type="project" value="TreeGrafter"/>
</dbReference>
<dbReference type="EMBL" id="JACCEV010000001">
    <property type="protein sequence ID" value="NYT84998.1"/>
    <property type="molecule type" value="Genomic_DNA"/>
</dbReference>
<dbReference type="SMART" id="SM00155">
    <property type="entry name" value="PLDc"/>
    <property type="match status" value="2"/>
</dbReference>
<evidence type="ECO:0000256" key="1">
    <source>
        <dbReference type="ARBA" id="ARBA00000798"/>
    </source>
</evidence>
<evidence type="ECO:0000313" key="7">
    <source>
        <dbReference type="EMBL" id="NYT84998.1"/>
    </source>
</evidence>
<dbReference type="SUPFAM" id="SSF56024">
    <property type="entry name" value="Phospholipase D/nuclease"/>
    <property type="match status" value="2"/>
</dbReference>
<dbReference type="Proteomes" id="UP000554144">
    <property type="component" value="Unassembled WGS sequence"/>
</dbReference>
<keyword evidence="2" id="KW-0677">Repeat</keyword>
<dbReference type="Gene3D" id="3.30.870.10">
    <property type="entry name" value="Endonuclease Chain A"/>
    <property type="match status" value="2"/>
</dbReference>
<dbReference type="CDD" id="cd09143">
    <property type="entry name" value="PLDc_vPLD1_2_like_bac_2"/>
    <property type="match status" value="1"/>
</dbReference>
<gene>
    <name evidence="7" type="ORF">H0A62_05215</name>
</gene>
<keyword evidence="8" id="KW-1185">Reference proteome</keyword>
<dbReference type="PANTHER" id="PTHR18896:SF76">
    <property type="entry name" value="PHOSPHOLIPASE"/>
    <property type="match status" value="1"/>
</dbReference>
<feature type="compositionally biased region" description="Basic and acidic residues" evidence="5">
    <location>
        <begin position="153"/>
        <end position="167"/>
    </location>
</feature>
<comment type="caution">
    <text evidence="7">The sequence shown here is derived from an EMBL/GenBank/DDBJ whole genome shotgun (WGS) entry which is preliminary data.</text>
</comment>
<dbReference type="Pfam" id="PF13091">
    <property type="entry name" value="PLDc_2"/>
    <property type="match status" value="1"/>
</dbReference>
<dbReference type="InterPro" id="IPR001736">
    <property type="entry name" value="PLipase_D/transphosphatidylase"/>
</dbReference>
<evidence type="ECO:0000313" key="8">
    <source>
        <dbReference type="Proteomes" id="UP000554144"/>
    </source>
</evidence>
<dbReference type="GO" id="GO:0009395">
    <property type="term" value="P:phospholipid catabolic process"/>
    <property type="evidence" value="ECO:0007669"/>
    <property type="project" value="TreeGrafter"/>
</dbReference>
<name>A0A853GPP3_9BURK</name>
<dbReference type="PANTHER" id="PTHR18896">
    <property type="entry name" value="PHOSPHOLIPASE D"/>
    <property type="match status" value="1"/>
</dbReference>
<comment type="catalytic activity">
    <reaction evidence="1">
        <text>a 1,2-diacyl-sn-glycero-3-phosphocholine + H2O = a 1,2-diacyl-sn-glycero-3-phosphate + choline + H(+)</text>
        <dbReference type="Rhea" id="RHEA:14445"/>
        <dbReference type="ChEBI" id="CHEBI:15354"/>
        <dbReference type="ChEBI" id="CHEBI:15377"/>
        <dbReference type="ChEBI" id="CHEBI:15378"/>
        <dbReference type="ChEBI" id="CHEBI:57643"/>
        <dbReference type="ChEBI" id="CHEBI:58608"/>
        <dbReference type="EC" id="3.1.4.4"/>
    </reaction>
</comment>
<dbReference type="Pfam" id="PF00614">
    <property type="entry name" value="PLDc"/>
    <property type="match status" value="1"/>
</dbReference>
<keyword evidence="3" id="KW-0378">Hydrolase</keyword>
<dbReference type="OrthoDB" id="8828485at2"/>
<dbReference type="GO" id="GO:0005886">
    <property type="term" value="C:plasma membrane"/>
    <property type="evidence" value="ECO:0007669"/>
    <property type="project" value="TreeGrafter"/>
</dbReference>
<feature type="domain" description="PLD phosphodiesterase" evidence="6">
    <location>
        <begin position="337"/>
        <end position="364"/>
    </location>
</feature>
<proteinExistence type="predicted"/>
<protein>
    <submittedName>
        <fullName evidence="7">Phospholipase</fullName>
    </submittedName>
</protein>
<dbReference type="CDD" id="cd09140">
    <property type="entry name" value="PLDc_vPLD1_2_like_bac_1"/>
    <property type="match status" value="1"/>
</dbReference>
<accession>A0A853GPP3</accession>
<keyword evidence="4" id="KW-0443">Lipid metabolism</keyword>
<dbReference type="PROSITE" id="PS50035">
    <property type="entry name" value="PLD"/>
    <property type="match status" value="2"/>
</dbReference>
<reference evidence="7 8" key="1">
    <citation type="submission" date="2020-07" db="EMBL/GenBank/DDBJ databases">
        <title>Taxonomic revisions and descriptions of new bacterial species based on genomic comparisons in the high-G+C-content subgroup of the family Alcaligenaceae.</title>
        <authorList>
            <person name="Szabo A."/>
            <person name="Felfoldi T."/>
        </authorList>
    </citation>
    <scope>NUCLEOTIDE SEQUENCE [LARGE SCALE GENOMIC DNA]</scope>
    <source>
        <strain evidence="7 8">DSM 25667</strain>
    </source>
</reference>
<feature type="domain" description="PLD phosphodiesterase" evidence="6">
    <location>
        <begin position="123"/>
        <end position="150"/>
    </location>
</feature>
<evidence type="ECO:0000256" key="3">
    <source>
        <dbReference type="ARBA" id="ARBA00022801"/>
    </source>
</evidence>
<evidence type="ECO:0000256" key="2">
    <source>
        <dbReference type="ARBA" id="ARBA00022737"/>
    </source>
</evidence>
<evidence type="ECO:0000259" key="6">
    <source>
        <dbReference type="PROSITE" id="PS50035"/>
    </source>
</evidence>
<dbReference type="InterPro" id="IPR015679">
    <property type="entry name" value="PLipase_D_fam"/>
</dbReference>
<sequence>MFQPDRNCWRIETANRFAFIVDAEDYFKVVRAAMLNARQSIFLIGWDFDTRIQLQSGQSDEGPQNLGDFFLWLVKRTPDLNIRLLRWDTGAFKAIFRGNTFATVLRWKAHPRITLKLDGAHPVAASHHQKIVVIDDTLAFCGGIDLTSERWDRRDHADADPGRRRPDGAPYSPWHDATSALDGPAAKAMGDLARERWHLATGEDLKPIACGTDPWPADLEPTFQRVELGIARTIPKMEDQAGIHEIEQMYLDLIASAKRYIYAESQYFASRKIARAIAQRLSEPDGPEIVVINPKTAEGWLEPIAMDSARARLVEALERIGKHRRFRLYYPQTAGGTPIYVHAKVLIVDDQWLRVGSSNFNNRSMRLDTECDVVVAAGQPGADSIHTTIGGLRNDLLAEHLDADAKTVAATLQQTRSLIDTIDTLRKSGRTLVPYTIPELGDTEAWLADNEILDPEGPDQIFEPLSRRGLFRKWRRTFGRQPSSTDR</sequence>
<feature type="region of interest" description="Disordered" evidence="5">
    <location>
        <begin position="153"/>
        <end position="176"/>
    </location>
</feature>
<evidence type="ECO:0000256" key="5">
    <source>
        <dbReference type="SAM" id="MobiDB-lite"/>
    </source>
</evidence>